<dbReference type="EMBL" id="CP002830">
    <property type="protein sequence ID" value="AEI62708.1"/>
    <property type="molecule type" value="Genomic_DNA"/>
</dbReference>
<dbReference type="AlphaFoldDB" id="F8CKP3"/>
<evidence type="ECO:0000256" key="1">
    <source>
        <dbReference type="ARBA" id="ARBA00000832"/>
    </source>
</evidence>
<comment type="catalytic activity">
    <reaction evidence="1 7">
        <text>6-phospho-D-glucono-1,5-lactone + H2O = 6-phospho-D-gluconate + H(+)</text>
        <dbReference type="Rhea" id="RHEA:12556"/>
        <dbReference type="ChEBI" id="CHEBI:15377"/>
        <dbReference type="ChEBI" id="CHEBI:15378"/>
        <dbReference type="ChEBI" id="CHEBI:57955"/>
        <dbReference type="ChEBI" id="CHEBI:58759"/>
        <dbReference type="EC" id="3.1.1.31"/>
    </reaction>
</comment>
<gene>
    <name evidence="7" type="primary">pgl</name>
    <name evidence="9" type="ordered locus">LILAB_03915</name>
</gene>
<sequence>MDRPVSTPRTHVVPTESLPREAALWLARALQDTLATRPRASLALSGGSTPGPAYRALAAQVLPWERVDIYFVDERFVPPDHADSNYRLVEDTLLRPLRLPPSHVFRMEGEREDRDAAARDYAAKLPPVLDVVLLGMGEDGHTASLFPGHPALDEAEQRVLAVVGPKPPPWRMTLTLPVLRSARHVLTLVSGAGKRDTVRRALAGDERLPIARVTNSEWMLGLPVANLPGGINDE</sequence>
<proteinExistence type="inferred from homology"/>
<dbReference type="UniPathway" id="UPA00115">
    <property type="reaction ID" value="UER00409"/>
</dbReference>
<dbReference type="Proteomes" id="UP000000488">
    <property type="component" value="Chromosome"/>
</dbReference>
<dbReference type="SUPFAM" id="SSF100950">
    <property type="entry name" value="NagB/RpiA/CoA transferase-like"/>
    <property type="match status" value="1"/>
</dbReference>
<dbReference type="PANTHER" id="PTHR11054">
    <property type="entry name" value="6-PHOSPHOGLUCONOLACTONASE"/>
    <property type="match status" value="1"/>
</dbReference>
<dbReference type="PANTHER" id="PTHR11054:SF0">
    <property type="entry name" value="6-PHOSPHOGLUCONOLACTONASE"/>
    <property type="match status" value="1"/>
</dbReference>
<dbReference type="EC" id="3.1.1.31" evidence="5 7"/>
<evidence type="ECO:0000256" key="3">
    <source>
        <dbReference type="ARBA" id="ARBA00004961"/>
    </source>
</evidence>
<evidence type="ECO:0000256" key="4">
    <source>
        <dbReference type="ARBA" id="ARBA00010662"/>
    </source>
</evidence>
<evidence type="ECO:0000259" key="8">
    <source>
        <dbReference type="Pfam" id="PF01182"/>
    </source>
</evidence>
<reference evidence="9 10" key="1">
    <citation type="journal article" date="2011" name="J. Bacteriol.">
        <title>Genome sequence of the halotolerant marine bacterium Myxococcus fulvus HW-1.</title>
        <authorList>
            <person name="Li Z.F."/>
            <person name="Li X."/>
            <person name="Liu H."/>
            <person name="Liu X."/>
            <person name="Han K."/>
            <person name="Wu Z.H."/>
            <person name="Hu W."/>
            <person name="Li F.F."/>
            <person name="Li Y.Z."/>
        </authorList>
    </citation>
    <scope>NUCLEOTIDE SEQUENCE [LARGE SCALE GENOMIC DNA]</scope>
    <source>
        <strain evidence="10">ATCC BAA-855 / HW-1</strain>
    </source>
</reference>
<accession>F8CKP3</accession>
<evidence type="ECO:0000313" key="10">
    <source>
        <dbReference type="Proteomes" id="UP000000488"/>
    </source>
</evidence>
<evidence type="ECO:0000313" key="9">
    <source>
        <dbReference type="EMBL" id="AEI62708.1"/>
    </source>
</evidence>
<dbReference type="STRING" id="483219.LILAB_03915"/>
<evidence type="ECO:0000256" key="5">
    <source>
        <dbReference type="ARBA" id="ARBA00013198"/>
    </source>
</evidence>
<evidence type="ECO:0000256" key="6">
    <source>
        <dbReference type="ARBA" id="ARBA00020337"/>
    </source>
</evidence>
<evidence type="ECO:0000256" key="7">
    <source>
        <dbReference type="RuleBase" id="RU365095"/>
    </source>
</evidence>
<dbReference type="Gene3D" id="3.40.50.1360">
    <property type="match status" value="1"/>
</dbReference>
<protein>
    <recommendedName>
        <fullName evidence="6 7">6-phosphogluconolactonase</fullName>
        <shortName evidence="7">6PGL</shortName>
        <ecNumber evidence="5 7">3.1.1.31</ecNumber>
    </recommendedName>
</protein>
<dbReference type="InterPro" id="IPR039104">
    <property type="entry name" value="6PGL"/>
</dbReference>
<dbReference type="Pfam" id="PF01182">
    <property type="entry name" value="Glucosamine_iso"/>
    <property type="match status" value="1"/>
</dbReference>
<comment type="pathway">
    <text evidence="3 7">Carbohydrate degradation; pentose phosphate pathway; D-ribulose 5-phosphate from D-glucose 6-phosphate (oxidative stage): step 2/3.</text>
</comment>
<dbReference type="eggNOG" id="COG0363">
    <property type="taxonomic scope" value="Bacteria"/>
</dbReference>
<keyword evidence="7" id="KW-0378">Hydrolase</keyword>
<dbReference type="InterPro" id="IPR005900">
    <property type="entry name" value="6-phosphogluconolactonase_DevB"/>
</dbReference>
<name>F8CKP3_MYXFH</name>
<feature type="domain" description="Glucosamine/galactosamine-6-phosphate isomerase" evidence="8">
    <location>
        <begin position="16"/>
        <end position="215"/>
    </location>
</feature>
<dbReference type="GO" id="GO:0005975">
    <property type="term" value="P:carbohydrate metabolic process"/>
    <property type="evidence" value="ECO:0007669"/>
    <property type="project" value="UniProtKB-UniRule"/>
</dbReference>
<dbReference type="CDD" id="cd01400">
    <property type="entry name" value="6PGL"/>
    <property type="match status" value="1"/>
</dbReference>
<comment type="similarity">
    <text evidence="4 7">Belongs to the glucosamine/galactosamine-6-phosphate isomerase family. 6-phosphogluconolactonase subfamily.</text>
</comment>
<evidence type="ECO:0000256" key="2">
    <source>
        <dbReference type="ARBA" id="ARBA00002681"/>
    </source>
</evidence>
<dbReference type="InterPro" id="IPR037171">
    <property type="entry name" value="NagB/RpiA_transferase-like"/>
</dbReference>
<dbReference type="NCBIfam" id="TIGR01198">
    <property type="entry name" value="pgl"/>
    <property type="match status" value="1"/>
</dbReference>
<dbReference type="InterPro" id="IPR006148">
    <property type="entry name" value="Glc/Gal-6P_isomerase"/>
</dbReference>
<dbReference type="GO" id="GO:0017057">
    <property type="term" value="F:6-phosphogluconolactonase activity"/>
    <property type="evidence" value="ECO:0007669"/>
    <property type="project" value="UniProtKB-UniRule"/>
</dbReference>
<comment type="function">
    <text evidence="2 7">Hydrolysis of 6-phosphogluconolactone to 6-phosphogluconate.</text>
</comment>
<dbReference type="GO" id="GO:0006098">
    <property type="term" value="P:pentose-phosphate shunt"/>
    <property type="evidence" value="ECO:0007669"/>
    <property type="project" value="UniProtKB-UniPathway"/>
</dbReference>
<dbReference type="KEGG" id="mfu:LILAB_03915"/>
<organism evidence="9 10">
    <name type="scientific">Myxococcus fulvus (strain ATCC BAA-855 / HW-1)</name>
    <dbReference type="NCBI Taxonomy" id="483219"/>
    <lineage>
        <taxon>Bacteria</taxon>
        <taxon>Pseudomonadati</taxon>
        <taxon>Myxococcota</taxon>
        <taxon>Myxococcia</taxon>
        <taxon>Myxococcales</taxon>
        <taxon>Cystobacterineae</taxon>
        <taxon>Myxococcaceae</taxon>
        <taxon>Myxococcus</taxon>
    </lineage>
</organism>
<dbReference type="HOGENOM" id="CLU_053947_2_0_7"/>